<dbReference type="EMBL" id="CP114040">
    <property type="protein sequence ID" value="WAS90996.1"/>
    <property type="molecule type" value="Genomic_DNA"/>
</dbReference>
<sequence>MVDGEAEIGLKRERQQALAGLIGGRAHAGHLAHGTCRGAHQVIGRESILGIDILGRRRAHHRRIQHECVGTGDQHALGAAATLSLFADAALMLFEMVMDVQRPSFRFEERGVVDEDATDAPVGVAPQQFVVRTRLRKNCQARLRSGA</sequence>
<gene>
    <name evidence="1" type="ORF">O0S08_32810</name>
</gene>
<reference evidence="1" key="1">
    <citation type="submission" date="2022-11" db="EMBL/GenBank/DDBJ databases">
        <title>Minimal conservation of predation-associated metabolite biosynthetic gene clusters underscores biosynthetic potential of Myxococcota including descriptions for ten novel species: Archangium lansinium sp. nov., Myxococcus landrumus sp. nov., Nannocystis bai.</title>
        <authorList>
            <person name="Ahearne A."/>
            <person name="Stevens C."/>
            <person name="Dowd S."/>
        </authorList>
    </citation>
    <scope>NUCLEOTIDE SEQUENCE</scope>
    <source>
        <strain evidence="1">Fl3</strain>
    </source>
</reference>
<evidence type="ECO:0000313" key="2">
    <source>
        <dbReference type="Proteomes" id="UP001164459"/>
    </source>
</evidence>
<accession>A0ABY7GVL3</accession>
<dbReference type="Proteomes" id="UP001164459">
    <property type="component" value="Chromosome"/>
</dbReference>
<keyword evidence="2" id="KW-1185">Reference proteome</keyword>
<protein>
    <submittedName>
        <fullName evidence="1">Uncharacterized protein</fullName>
    </submittedName>
</protein>
<name>A0ABY7GVL3_9BACT</name>
<dbReference type="RefSeq" id="WP_269033336.1">
    <property type="nucleotide sequence ID" value="NZ_CP114040.1"/>
</dbReference>
<proteinExistence type="predicted"/>
<organism evidence="1 2">
    <name type="scientific">Nannocystis punicea</name>
    <dbReference type="NCBI Taxonomy" id="2995304"/>
    <lineage>
        <taxon>Bacteria</taxon>
        <taxon>Pseudomonadati</taxon>
        <taxon>Myxococcota</taxon>
        <taxon>Polyangia</taxon>
        <taxon>Nannocystales</taxon>
        <taxon>Nannocystaceae</taxon>
        <taxon>Nannocystis</taxon>
    </lineage>
</organism>
<evidence type="ECO:0000313" key="1">
    <source>
        <dbReference type="EMBL" id="WAS90996.1"/>
    </source>
</evidence>